<evidence type="ECO:0000256" key="7">
    <source>
        <dbReference type="ARBA" id="ARBA00044228"/>
    </source>
</evidence>
<dbReference type="PANTHER" id="PTHR45859">
    <property type="entry name" value="TRANSLATION INITIATION FACTOR EIF-2B SUBUNIT BETA"/>
    <property type="match status" value="1"/>
</dbReference>
<dbReference type="SUPFAM" id="SSF100950">
    <property type="entry name" value="NagB/RpiA/CoA transferase-like"/>
    <property type="match status" value="1"/>
</dbReference>
<dbReference type="STRING" id="126957.T1J9F9"/>
<comment type="subunit">
    <text evidence="8">Component of the translation initiation factor 2B (eIF2B) complex which is a heterodecamer of two sets of five different subunits: alpha, beta, gamma, delta and epsilon. Subunits alpha, beta and delta comprise a regulatory subcomplex and subunits epsilon and gamma comprise a catalytic subcomplex. Within the complex, the hexameric regulatory complex resides at the center, with the two heterodimeric catalytic subcomplexes bound on opposite sides.</text>
</comment>
<dbReference type="OMA" id="SHSCAVA"/>
<evidence type="ECO:0000256" key="3">
    <source>
        <dbReference type="ARBA" id="ARBA00022490"/>
    </source>
</evidence>
<dbReference type="eggNOG" id="KOG1465">
    <property type="taxonomic scope" value="Eukaryota"/>
</dbReference>
<reference evidence="11" key="1">
    <citation type="submission" date="2011-05" db="EMBL/GenBank/DDBJ databases">
        <authorList>
            <person name="Richards S.R."/>
            <person name="Qu J."/>
            <person name="Jiang H."/>
            <person name="Jhangiani S.N."/>
            <person name="Agravi P."/>
            <person name="Goodspeed R."/>
            <person name="Gross S."/>
            <person name="Mandapat C."/>
            <person name="Jackson L."/>
            <person name="Mathew T."/>
            <person name="Pu L."/>
            <person name="Thornton R."/>
            <person name="Saada N."/>
            <person name="Wilczek-Boney K.B."/>
            <person name="Lee S."/>
            <person name="Kovar C."/>
            <person name="Wu Y."/>
            <person name="Scherer S.E."/>
            <person name="Worley K.C."/>
            <person name="Muzny D.M."/>
            <person name="Gibbs R."/>
        </authorList>
    </citation>
    <scope>NUCLEOTIDE SEQUENCE</scope>
    <source>
        <strain evidence="11">Brora</strain>
    </source>
</reference>
<dbReference type="GO" id="GO:0003743">
    <property type="term" value="F:translation initiation factor activity"/>
    <property type="evidence" value="ECO:0007669"/>
    <property type="project" value="UniProtKB-KW"/>
</dbReference>
<dbReference type="EnsemblMetazoa" id="SMAR010355-RA">
    <property type="protein sequence ID" value="SMAR010355-PA"/>
    <property type="gene ID" value="SMAR010355"/>
</dbReference>
<dbReference type="InterPro" id="IPR051855">
    <property type="entry name" value="eIF2B_beta_subunit"/>
</dbReference>
<accession>T1J9F9</accession>
<evidence type="ECO:0000256" key="2">
    <source>
        <dbReference type="ARBA" id="ARBA00007251"/>
    </source>
</evidence>
<dbReference type="Pfam" id="PF01008">
    <property type="entry name" value="IF-2B"/>
    <property type="match status" value="1"/>
</dbReference>
<dbReference type="GO" id="GO:0005085">
    <property type="term" value="F:guanyl-nucleotide exchange factor activity"/>
    <property type="evidence" value="ECO:0007669"/>
    <property type="project" value="TreeGrafter"/>
</dbReference>
<dbReference type="Proteomes" id="UP000014500">
    <property type="component" value="Unassembled WGS sequence"/>
</dbReference>
<evidence type="ECO:0000256" key="1">
    <source>
        <dbReference type="ARBA" id="ARBA00004514"/>
    </source>
</evidence>
<dbReference type="InterPro" id="IPR000649">
    <property type="entry name" value="IF-2B-related"/>
</dbReference>
<protein>
    <recommendedName>
        <fullName evidence="6">Translation initiation factor eIF2B subunit beta</fullName>
    </recommendedName>
    <alternativeName>
        <fullName evidence="7">eIF2B GDP-GTP exchange factor subunit beta</fullName>
    </alternativeName>
</protein>
<dbReference type="Gene3D" id="3.40.50.10470">
    <property type="entry name" value="Translation initiation factor eif-2b, domain 2"/>
    <property type="match status" value="1"/>
</dbReference>
<dbReference type="InterPro" id="IPR042529">
    <property type="entry name" value="IF_2B-like_C"/>
</dbReference>
<name>T1J9F9_STRMM</name>
<keyword evidence="3" id="KW-0963">Cytoplasm</keyword>
<evidence type="ECO:0000256" key="6">
    <source>
        <dbReference type="ARBA" id="ARBA00044122"/>
    </source>
</evidence>
<dbReference type="HOGENOM" id="CLU_016218_4_3_1"/>
<evidence type="ECO:0000256" key="8">
    <source>
        <dbReference type="ARBA" id="ARBA00046432"/>
    </source>
</evidence>
<evidence type="ECO:0000313" key="10">
    <source>
        <dbReference type="EnsemblMetazoa" id="SMAR010355-PA"/>
    </source>
</evidence>
<dbReference type="PANTHER" id="PTHR45859:SF1">
    <property type="entry name" value="TRANSLATION INITIATION FACTOR EIF-2B SUBUNIT BETA"/>
    <property type="match status" value="1"/>
</dbReference>
<dbReference type="GO" id="GO:0005829">
    <property type="term" value="C:cytosol"/>
    <property type="evidence" value="ECO:0007669"/>
    <property type="project" value="UniProtKB-SubCell"/>
</dbReference>
<sequence>MAPLSQARNMADHIDHEMLNEKTSTFTNVVLSGKLTSSYDLARAAVNMLKDIVESTVDLSADQLLDVIKQAAQKLNEALADESIVRNMVQRVIKIIQDERTGHPEGEHQESLQKLMLTTSSYGGQLQHQQMSVHGLQVAILDAISELLVELESSAYNIAAQAPRYIHADEVIMTSGKSKTVLAFFKKATKKVKFQVIVAEHAPIYDGQEMARDLAKEGIKVTVITDSSIFAVMSRVNKVILGTDIILANGGLKAANGSHAVALAAKYFSVPLIVCAALFKLSPDYFCSDQDAFNKIASSHPMLNYGQANHLSRLTVENPQFDYVPPNLVTSFISNIGGNAPSYVYRLLNDLYPAEECLI</sequence>
<evidence type="ECO:0000313" key="11">
    <source>
        <dbReference type="Proteomes" id="UP000014500"/>
    </source>
</evidence>
<dbReference type="EMBL" id="JH431974">
    <property type="status" value="NOT_ANNOTATED_CDS"/>
    <property type="molecule type" value="Genomic_DNA"/>
</dbReference>
<evidence type="ECO:0000256" key="4">
    <source>
        <dbReference type="ARBA" id="ARBA00022540"/>
    </source>
</evidence>
<evidence type="ECO:0000256" key="9">
    <source>
        <dbReference type="RuleBase" id="RU003814"/>
    </source>
</evidence>
<reference evidence="10" key="2">
    <citation type="submission" date="2015-02" db="UniProtKB">
        <authorList>
            <consortium name="EnsemblMetazoa"/>
        </authorList>
    </citation>
    <scope>IDENTIFICATION</scope>
</reference>
<keyword evidence="5" id="KW-0648">Protein biosynthesis</keyword>
<organism evidence="10 11">
    <name type="scientific">Strigamia maritima</name>
    <name type="common">European centipede</name>
    <name type="synonym">Geophilus maritimus</name>
    <dbReference type="NCBI Taxonomy" id="126957"/>
    <lineage>
        <taxon>Eukaryota</taxon>
        <taxon>Metazoa</taxon>
        <taxon>Ecdysozoa</taxon>
        <taxon>Arthropoda</taxon>
        <taxon>Myriapoda</taxon>
        <taxon>Chilopoda</taxon>
        <taxon>Pleurostigmophora</taxon>
        <taxon>Geophilomorpha</taxon>
        <taxon>Linotaeniidae</taxon>
        <taxon>Strigamia</taxon>
    </lineage>
</organism>
<comment type="subcellular location">
    <subcellularLocation>
        <location evidence="1">Cytoplasm</location>
        <location evidence="1">Cytosol</location>
    </subcellularLocation>
</comment>
<proteinExistence type="inferred from homology"/>
<dbReference type="AlphaFoldDB" id="T1J9F9"/>
<keyword evidence="4" id="KW-0396">Initiation factor</keyword>
<keyword evidence="11" id="KW-1185">Reference proteome</keyword>
<comment type="similarity">
    <text evidence="2 9">Belongs to the eIF-2B alpha/beta/delta subunits family.</text>
</comment>
<dbReference type="GO" id="GO:0005851">
    <property type="term" value="C:eukaryotic translation initiation factor 2B complex"/>
    <property type="evidence" value="ECO:0007669"/>
    <property type="project" value="TreeGrafter"/>
</dbReference>
<dbReference type="InterPro" id="IPR037171">
    <property type="entry name" value="NagB/RpiA_transferase-like"/>
</dbReference>
<evidence type="ECO:0000256" key="5">
    <source>
        <dbReference type="ARBA" id="ARBA00022917"/>
    </source>
</evidence>
<dbReference type="PhylomeDB" id="T1J9F9"/>